<dbReference type="InterPro" id="IPR036086">
    <property type="entry name" value="ParB/Sulfiredoxin_sf"/>
</dbReference>
<keyword evidence="2" id="KW-1185">Reference proteome</keyword>
<dbReference type="InterPro" id="IPR003115">
    <property type="entry name" value="ParB_N"/>
</dbReference>
<name>A0ABV6V9R3_9ACTN</name>
<dbReference type="EMBL" id="JBHEZX010000005">
    <property type="protein sequence ID" value="MFC1410332.1"/>
    <property type="molecule type" value="Genomic_DNA"/>
</dbReference>
<dbReference type="Proteomes" id="UP001592582">
    <property type="component" value="Unassembled WGS sequence"/>
</dbReference>
<comment type="caution">
    <text evidence="1">The sequence shown here is derived from an EMBL/GenBank/DDBJ whole genome shotgun (WGS) entry which is preliminary data.</text>
</comment>
<evidence type="ECO:0000313" key="1">
    <source>
        <dbReference type="EMBL" id="MFC1410332.1"/>
    </source>
</evidence>
<protein>
    <submittedName>
        <fullName evidence="1">ParB/RepB/Spo0J family partition protein</fullName>
    </submittedName>
</protein>
<dbReference type="SMART" id="SM00470">
    <property type="entry name" value="ParB"/>
    <property type="match status" value="1"/>
</dbReference>
<evidence type="ECO:0000313" key="2">
    <source>
        <dbReference type="Proteomes" id="UP001592582"/>
    </source>
</evidence>
<dbReference type="SUPFAM" id="SSF110849">
    <property type="entry name" value="ParB/Sulfiredoxin"/>
    <property type="match status" value="1"/>
</dbReference>
<accession>A0ABV6V9R3</accession>
<reference evidence="1 2" key="1">
    <citation type="submission" date="2024-09" db="EMBL/GenBank/DDBJ databases">
        <authorList>
            <person name="Lee S.D."/>
        </authorList>
    </citation>
    <scope>NUCLEOTIDE SEQUENCE [LARGE SCALE GENOMIC DNA]</scope>
    <source>
        <strain evidence="1 2">N1-1</strain>
    </source>
</reference>
<proteinExistence type="predicted"/>
<dbReference type="Gene3D" id="3.90.1530.10">
    <property type="entry name" value="Conserved hypothetical protein from pyrococcus furiosus pfu- 392566-001, ParB domain"/>
    <property type="match status" value="1"/>
</dbReference>
<sequence>MTGPSPADPARPRQQLGGADAGPRAADAPIGVQELIRLRDRVLEAGVEEEAPVSRLVVVAGPRLDGEDQDYTRTLAETEADLPPIVVHRASMQVVDGVHRLRAAVRRGRTTVAVRYLDCSDEEARLLAVALNVGHGRPLTLEDRAEAARRVFASHPHWSDREVARFAGLSATKVAGLRRASGCDAAFRVGRDGRARPLDATAGRERARLLLEQDPQASLRQIARAAGISAATVADVRDRLSRGESAALPPRGGALRAAAAGAAPPDGAPAPTKPAAQAGFGPAPGGGAWRPARPGPAGPDLGRLLESVHRDPSLRQNEAGRMLLRMLGVCAVFARDRDTIEAVLPEHCRGQLAELLQRYAEVYREFADRLGSGPRLVA</sequence>
<organism evidence="1 2">
    <name type="scientific">Streptacidiphilus alkalitolerans</name>
    <dbReference type="NCBI Taxonomy" id="3342712"/>
    <lineage>
        <taxon>Bacteria</taxon>
        <taxon>Bacillati</taxon>
        <taxon>Actinomycetota</taxon>
        <taxon>Actinomycetes</taxon>
        <taxon>Kitasatosporales</taxon>
        <taxon>Streptomycetaceae</taxon>
        <taxon>Streptacidiphilus</taxon>
    </lineage>
</organism>
<gene>
    <name evidence="1" type="ORF">ACEZDG_13755</name>
</gene>